<dbReference type="Pfam" id="PF09588">
    <property type="entry name" value="YqaJ"/>
    <property type="match status" value="1"/>
</dbReference>
<proteinExistence type="predicted"/>
<organism evidence="2">
    <name type="scientific">viral metagenome</name>
    <dbReference type="NCBI Taxonomy" id="1070528"/>
    <lineage>
        <taxon>unclassified sequences</taxon>
        <taxon>metagenomes</taxon>
        <taxon>organismal metagenomes</taxon>
    </lineage>
</organism>
<protein>
    <recommendedName>
        <fullName evidence="1">YqaJ viral recombinase domain-containing protein</fullName>
    </recommendedName>
</protein>
<sequence length="384" mass="45204">MYSNICQWFGEWYKLEDRNFPLDTWELEYIRDDIWDEWDSVNNHIERTEETQLKEREVIDCLLLTAMNWTKQKTKKFTLQEANDFVDSVKSKKQTEQHTAEWHAEKVKLLTASEFGYIVGNSPSARKSVYERKFEKMNQGLTCMSPMSPTSPTGDATPVGVSNSNLLLPATIWGHRFEPIARLLASKMFFDGGNILDNIGRIVHETCKNLAASPDGLIEEGSYKGNLIEIKCPITRIPIEEEILHDYYCQTQIQMEVLNCPIVEFVEMKFKQFMELPEDTKEWCGILAVIQSDYSLRYEYGPFSQGLSVTVNNWQPKIKEGEFIVEKTFWILENSHWMTIHRNKFWWTEIGYPAYQKFWTDFDQKYKEWEIKNKESTKCLFTDD</sequence>
<dbReference type="InterPro" id="IPR051703">
    <property type="entry name" value="NF-kappa-B_Signaling_Reg"/>
</dbReference>
<dbReference type="EMBL" id="MN739164">
    <property type="protein sequence ID" value="QHS91827.1"/>
    <property type="molecule type" value="Genomic_DNA"/>
</dbReference>
<dbReference type="InterPro" id="IPR011335">
    <property type="entry name" value="Restrct_endonuc-II-like"/>
</dbReference>
<dbReference type="PANTHER" id="PTHR46609:SF6">
    <property type="entry name" value="EXONUCLEASE, PHAGE-TYPE_RECB, C-TERMINAL DOMAIN-CONTAINING PROTEIN-RELATED"/>
    <property type="match status" value="1"/>
</dbReference>
<dbReference type="PANTHER" id="PTHR46609">
    <property type="entry name" value="EXONUCLEASE, PHAGE-TYPE/RECB, C-TERMINAL DOMAIN-CONTAINING PROTEIN"/>
    <property type="match status" value="1"/>
</dbReference>
<dbReference type="InterPro" id="IPR019080">
    <property type="entry name" value="YqaJ_viral_recombinase"/>
</dbReference>
<dbReference type="AlphaFoldDB" id="A0A6C0BHK7"/>
<feature type="domain" description="YqaJ viral recombinase" evidence="1">
    <location>
        <begin position="101"/>
        <end position="257"/>
    </location>
</feature>
<reference evidence="2" key="1">
    <citation type="journal article" date="2020" name="Nature">
        <title>Giant virus diversity and host interactions through global metagenomics.</title>
        <authorList>
            <person name="Schulz F."/>
            <person name="Roux S."/>
            <person name="Paez-Espino D."/>
            <person name="Jungbluth S."/>
            <person name="Walsh D.A."/>
            <person name="Denef V.J."/>
            <person name="McMahon K.D."/>
            <person name="Konstantinidis K.T."/>
            <person name="Eloe-Fadrosh E.A."/>
            <person name="Kyrpides N.C."/>
            <person name="Woyke T."/>
        </authorList>
    </citation>
    <scope>NUCLEOTIDE SEQUENCE</scope>
    <source>
        <strain evidence="2">GVMAG-M-3300013006-15</strain>
    </source>
</reference>
<dbReference type="InterPro" id="IPR011604">
    <property type="entry name" value="PDDEXK-like_dom_sf"/>
</dbReference>
<dbReference type="Gene3D" id="3.90.320.10">
    <property type="match status" value="1"/>
</dbReference>
<dbReference type="SUPFAM" id="SSF52980">
    <property type="entry name" value="Restriction endonuclease-like"/>
    <property type="match status" value="1"/>
</dbReference>
<accession>A0A6C0BHK7</accession>
<evidence type="ECO:0000313" key="2">
    <source>
        <dbReference type="EMBL" id="QHS91827.1"/>
    </source>
</evidence>
<name>A0A6C0BHK7_9ZZZZ</name>
<evidence type="ECO:0000259" key="1">
    <source>
        <dbReference type="Pfam" id="PF09588"/>
    </source>
</evidence>